<evidence type="ECO:0000256" key="2">
    <source>
        <dbReference type="ARBA" id="ARBA00023172"/>
    </source>
</evidence>
<gene>
    <name evidence="4" type="ORF">SAMN04487959_11466</name>
</gene>
<organism evidence="4 5">
    <name type="scientific">Modicisalibacter xianhensis</name>
    <dbReference type="NCBI Taxonomy" id="442341"/>
    <lineage>
        <taxon>Bacteria</taxon>
        <taxon>Pseudomonadati</taxon>
        <taxon>Pseudomonadota</taxon>
        <taxon>Gammaproteobacteria</taxon>
        <taxon>Oceanospirillales</taxon>
        <taxon>Halomonadaceae</taxon>
        <taxon>Modicisalibacter</taxon>
    </lineage>
</organism>
<evidence type="ECO:0000259" key="3">
    <source>
        <dbReference type="PROSITE" id="PS51898"/>
    </source>
</evidence>
<proteinExistence type="predicted"/>
<dbReference type="InterPro" id="IPR011010">
    <property type="entry name" value="DNA_brk_join_enz"/>
</dbReference>
<dbReference type="CDD" id="cd00397">
    <property type="entry name" value="DNA_BRE_C"/>
    <property type="match status" value="1"/>
</dbReference>
<dbReference type="RefSeq" id="WP_218155406.1">
    <property type="nucleotide sequence ID" value="NZ_FOPY01000014.1"/>
</dbReference>
<dbReference type="AlphaFoldDB" id="A0A1I3ENW6"/>
<feature type="domain" description="Tyr recombinase" evidence="3">
    <location>
        <begin position="177"/>
        <end position="406"/>
    </location>
</feature>
<evidence type="ECO:0000313" key="4">
    <source>
        <dbReference type="EMBL" id="SFI00381.1"/>
    </source>
</evidence>
<dbReference type="Proteomes" id="UP000199040">
    <property type="component" value="Unassembled WGS sequence"/>
</dbReference>
<dbReference type="PROSITE" id="PS51898">
    <property type="entry name" value="TYR_RECOMBINASE"/>
    <property type="match status" value="1"/>
</dbReference>
<dbReference type="GO" id="GO:0015074">
    <property type="term" value="P:DNA integration"/>
    <property type="evidence" value="ECO:0007669"/>
    <property type="project" value="UniProtKB-KW"/>
</dbReference>
<protein>
    <submittedName>
        <fullName evidence="4">Site-specific recombinase XerD</fullName>
    </submittedName>
</protein>
<keyword evidence="2" id="KW-0233">DNA recombination</keyword>
<dbReference type="InterPro" id="IPR050090">
    <property type="entry name" value="Tyrosine_recombinase_XerCD"/>
</dbReference>
<sequence>MMRKILRSTQAANIRDPAFKRAYKCDDAGMPLILDNAGYPFWPFIDYLLRYFGTGTKAVGSLQTYAANLSLFVQYLDSLRLPLVAIDGQTMVDFRNHLLRDKTERSNNQINTILRRCFHALSWLQRRHYFGDSLVIGTEDPAQIVIGMETYQIRTKRGAIAKSTFAHASLLPVSARVPRFPVSSETIEALWNAIPRLGVPGESGKFRRDRMKLLLSCAEQTGARRIELSRLTVKDIEEAKRRLEEQRRSPESQQSVRVAMTVAKSGIVNDERVVAFAPELIMRAIRWIKGPRKRAILRGKTNGIIDADPGLLFVASDGRSWATRSFSDEVLQLKKLAGLHEPAHLHLLRHNWIDILACAYALDTRGSAAAQAGIGVRLMSQTGHKSMQGVAPYLHMAHEKAGYFSSAERMAYFERQIAAFSHELQGLRNALESATSLEEAKLLGRNIDTLLSAAKETRPIARIKDQRTPEF</sequence>
<keyword evidence="1" id="KW-0229">DNA integration</keyword>
<dbReference type="PANTHER" id="PTHR30349">
    <property type="entry name" value="PHAGE INTEGRASE-RELATED"/>
    <property type="match status" value="1"/>
</dbReference>
<reference evidence="4 5" key="1">
    <citation type="submission" date="2016-10" db="EMBL/GenBank/DDBJ databases">
        <authorList>
            <person name="de Groot N.N."/>
        </authorList>
    </citation>
    <scope>NUCLEOTIDE SEQUENCE [LARGE SCALE GENOMIC DNA]</scope>
    <source>
        <strain evidence="4 5">CGMCC 1.6848</strain>
    </source>
</reference>
<accession>A0A1I3ENW6</accession>
<dbReference type="SUPFAM" id="SSF56349">
    <property type="entry name" value="DNA breaking-rejoining enzymes"/>
    <property type="match status" value="1"/>
</dbReference>
<name>A0A1I3ENW6_9GAMM</name>
<dbReference type="GO" id="GO:0003677">
    <property type="term" value="F:DNA binding"/>
    <property type="evidence" value="ECO:0007669"/>
    <property type="project" value="InterPro"/>
</dbReference>
<dbReference type="GO" id="GO:0006310">
    <property type="term" value="P:DNA recombination"/>
    <property type="evidence" value="ECO:0007669"/>
    <property type="project" value="UniProtKB-KW"/>
</dbReference>
<evidence type="ECO:0000313" key="5">
    <source>
        <dbReference type="Proteomes" id="UP000199040"/>
    </source>
</evidence>
<dbReference type="Gene3D" id="1.10.443.10">
    <property type="entry name" value="Intergrase catalytic core"/>
    <property type="match status" value="1"/>
</dbReference>
<dbReference type="STRING" id="442341.SAMN04487959_11466"/>
<evidence type="ECO:0000256" key="1">
    <source>
        <dbReference type="ARBA" id="ARBA00022908"/>
    </source>
</evidence>
<dbReference type="InterPro" id="IPR013762">
    <property type="entry name" value="Integrase-like_cat_sf"/>
</dbReference>
<dbReference type="EMBL" id="FOPY01000014">
    <property type="protein sequence ID" value="SFI00381.1"/>
    <property type="molecule type" value="Genomic_DNA"/>
</dbReference>
<dbReference type="InterPro" id="IPR002104">
    <property type="entry name" value="Integrase_catalytic"/>
</dbReference>
<keyword evidence="5" id="KW-1185">Reference proteome</keyword>